<dbReference type="InterPro" id="IPR010259">
    <property type="entry name" value="S8pro/Inhibitor_I9"/>
</dbReference>
<evidence type="ECO:0000256" key="6">
    <source>
        <dbReference type="ARBA" id="ARBA00022825"/>
    </source>
</evidence>
<evidence type="ECO:0000256" key="5">
    <source>
        <dbReference type="ARBA" id="ARBA00022801"/>
    </source>
</evidence>
<proteinExistence type="inferred from homology"/>
<dbReference type="Proteomes" id="UP000030748">
    <property type="component" value="Unassembled WGS sequence"/>
</dbReference>
<dbReference type="eggNOG" id="ENOG502QPQR">
    <property type="taxonomic scope" value="Eukaryota"/>
</dbReference>
<keyword evidence="16" id="KW-1185">Reference proteome</keyword>
<evidence type="ECO:0000259" key="12">
    <source>
        <dbReference type="Pfam" id="PF02225"/>
    </source>
</evidence>
<feature type="chain" id="PRO_5001507948" description="Peptidase S8/S53 domain-containing protein" evidence="10">
    <location>
        <begin position="21"/>
        <end position="753"/>
    </location>
</feature>
<dbReference type="InterPro" id="IPR023827">
    <property type="entry name" value="Peptidase_S8_Asp-AS"/>
</dbReference>
<feature type="active site" description="Charge relay system" evidence="8 9">
    <location>
        <position position="150"/>
    </location>
</feature>
<feature type="domain" description="Inhibitor I9" evidence="13">
    <location>
        <begin position="27"/>
        <end position="118"/>
    </location>
</feature>
<keyword evidence="5 9" id="KW-0378">Hydrolase</keyword>
<feature type="active site" description="Charge relay system" evidence="8 9">
    <location>
        <position position="208"/>
    </location>
</feature>
<dbReference type="OMA" id="VQGAFRW"/>
<accession>A0A022RBQ5</accession>
<evidence type="ECO:0000256" key="7">
    <source>
        <dbReference type="ARBA" id="ARBA00023180"/>
    </source>
</evidence>
<dbReference type="EMBL" id="KI630562">
    <property type="protein sequence ID" value="EYU37168.1"/>
    <property type="molecule type" value="Genomic_DNA"/>
</dbReference>
<organism evidence="15 16">
    <name type="scientific">Erythranthe guttata</name>
    <name type="common">Yellow monkey flower</name>
    <name type="synonym">Mimulus guttatus</name>
    <dbReference type="NCBI Taxonomy" id="4155"/>
    <lineage>
        <taxon>Eukaryota</taxon>
        <taxon>Viridiplantae</taxon>
        <taxon>Streptophyta</taxon>
        <taxon>Embryophyta</taxon>
        <taxon>Tracheophyta</taxon>
        <taxon>Spermatophyta</taxon>
        <taxon>Magnoliopsida</taxon>
        <taxon>eudicotyledons</taxon>
        <taxon>Gunneridae</taxon>
        <taxon>Pentapetalae</taxon>
        <taxon>asterids</taxon>
        <taxon>lamiids</taxon>
        <taxon>Lamiales</taxon>
        <taxon>Phrymaceae</taxon>
        <taxon>Erythranthe</taxon>
    </lineage>
</organism>
<dbReference type="OrthoDB" id="206201at2759"/>
<dbReference type="AlphaFoldDB" id="A0A022RBQ5"/>
<evidence type="ECO:0000313" key="15">
    <source>
        <dbReference type="EMBL" id="EYU37168.1"/>
    </source>
</evidence>
<dbReference type="InterPro" id="IPR036852">
    <property type="entry name" value="Peptidase_S8/S53_dom_sf"/>
</dbReference>
<evidence type="ECO:0000259" key="13">
    <source>
        <dbReference type="Pfam" id="PF05922"/>
    </source>
</evidence>
<feature type="domain" description="Peptidase S8/S53" evidence="11">
    <location>
        <begin position="141"/>
        <end position="572"/>
    </location>
</feature>
<evidence type="ECO:0008006" key="17">
    <source>
        <dbReference type="Google" id="ProtNLM"/>
    </source>
</evidence>
<dbReference type="Gene3D" id="3.40.50.200">
    <property type="entry name" value="Peptidase S8/S53 domain"/>
    <property type="match status" value="1"/>
</dbReference>
<evidence type="ECO:0000256" key="8">
    <source>
        <dbReference type="PIRSR" id="PIRSR615500-1"/>
    </source>
</evidence>
<dbReference type="PROSITE" id="PS51892">
    <property type="entry name" value="SUBTILASE"/>
    <property type="match status" value="1"/>
</dbReference>
<feature type="signal peptide" evidence="10">
    <location>
        <begin position="1"/>
        <end position="20"/>
    </location>
</feature>
<comment type="subcellular location">
    <subcellularLocation>
        <location evidence="1">Secreted</location>
    </subcellularLocation>
</comment>
<evidence type="ECO:0000256" key="1">
    <source>
        <dbReference type="ARBA" id="ARBA00004613"/>
    </source>
</evidence>
<evidence type="ECO:0000256" key="10">
    <source>
        <dbReference type="SAM" id="SignalP"/>
    </source>
</evidence>
<name>A0A022RBQ5_ERYGU</name>
<keyword evidence="3 9" id="KW-0645">Protease</keyword>
<feature type="active site" description="Charge relay system" evidence="8 9">
    <location>
        <position position="536"/>
    </location>
</feature>
<keyword evidence="7" id="KW-0325">Glycoprotein</keyword>
<dbReference type="Pfam" id="PF17766">
    <property type="entry name" value="fn3_6"/>
    <property type="match status" value="1"/>
</dbReference>
<dbReference type="CDD" id="cd02120">
    <property type="entry name" value="PA_subtilisin_like"/>
    <property type="match status" value="1"/>
</dbReference>
<dbReference type="KEGG" id="egt:105958341"/>
<dbReference type="CDD" id="cd04852">
    <property type="entry name" value="Peptidases_S8_3"/>
    <property type="match status" value="1"/>
</dbReference>
<keyword evidence="6 9" id="KW-0720">Serine protease</keyword>
<dbReference type="Pfam" id="PF00082">
    <property type="entry name" value="Peptidase_S8"/>
    <property type="match status" value="1"/>
</dbReference>
<evidence type="ECO:0000256" key="3">
    <source>
        <dbReference type="ARBA" id="ARBA00022670"/>
    </source>
</evidence>
<dbReference type="PROSITE" id="PS00136">
    <property type="entry name" value="SUBTILASE_ASP"/>
    <property type="match status" value="1"/>
</dbReference>
<reference evidence="15 16" key="1">
    <citation type="journal article" date="2013" name="Proc. Natl. Acad. Sci. U.S.A.">
        <title>Fine-scale variation in meiotic recombination in Mimulus inferred from population shotgun sequencing.</title>
        <authorList>
            <person name="Hellsten U."/>
            <person name="Wright K.M."/>
            <person name="Jenkins J."/>
            <person name="Shu S."/>
            <person name="Yuan Y."/>
            <person name="Wessler S.R."/>
            <person name="Schmutz J."/>
            <person name="Willis J.H."/>
            <person name="Rokhsar D.S."/>
        </authorList>
    </citation>
    <scope>NUCLEOTIDE SEQUENCE [LARGE SCALE GENOMIC DNA]</scope>
    <source>
        <strain evidence="16">cv. DUN x IM62</strain>
    </source>
</reference>
<evidence type="ECO:0000256" key="4">
    <source>
        <dbReference type="ARBA" id="ARBA00022729"/>
    </source>
</evidence>
<comment type="similarity">
    <text evidence="2 9">Belongs to the peptidase S8 family.</text>
</comment>
<keyword evidence="4 10" id="KW-0732">Signal</keyword>
<dbReference type="Pfam" id="PF05922">
    <property type="entry name" value="Inhibitor_I9"/>
    <property type="match status" value="1"/>
</dbReference>
<dbReference type="Pfam" id="PF02225">
    <property type="entry name" value="PA"/>
    <property type="match status" value="1"/>
</dbReference>
<dbReference type="InterPro" id="IPR041469">
    <property type="entry name" value="Subtilisin-like_FN3"/>
</dbReference>
<gene>
    <name evidence="15" type="ORF">MIMGU_mgv1a026826mg</name>
</gene>
<dbReference type="InterPro" id="IPR045051">
    <property type="entry name" value="SBT"/>
</dbReference>
<dbReference type="PANTHER" id="PTHR10795">
    <property type="entry name" value="PROPROTEIN CONVERTASE SUBTILISIN/KEXIN"/>
    <property type="match status" value="1"/>
</dbReference>
<dbReference type="SUPFAM" id="SSF52743">
    <property type="entry name" value="Subtilisin-like"/>
    <property type="match status" value="1"/>
</dbReference>
<feature type="domain" description="Subtilisin-like protease fibronectin type-III" evidence="14">
    <location>
        <begin position="652"/>
        <end position="749"/>
    </location>
</feature>
<evidence type="ECO:0000256" key="9">
    <source>
        <dbReference type="PROSITE-ProRule" id="PRU01240"/>
    </source>
</evidence>
<protein>
    <recommendedName>
        <fullName evidence="17">Peptidase S8/S53 domain-containing protein</fullName>
    </recommendedName>
</protein>
<dbReference type="InterPro" id="IPR037045">
    <property type="entry name" value="S8pro/Inhibitor_I9_sf"/>
</dbReference>
<dbReference type="GO" id="GO:0005576">
    <property type="term" value="C:extracellular region"/>
    <property type="evidence" value="ECO:0000318"/>
    <property type="project" value="GO_Central"/>
</dbReference>
<dbReference type="InterPro" id="IPR003137">
    <property type="entry name" value="PA_domain"/>
</dbReference>
<dbReference type="PRINTS" id="PR00723">
    <property type="entry name" value="SUBTILISIN"/>
</dbReference>
<dbReference type="Gene3D" id="2.60.40.2310">
    <property type="match status" value="1"/>
</dbReference>
<feature type="domain" description="PA" evidence="12">
    <location>
        <begin position="391"/>
        <end position="452"/>
    </location>
</feature>
<dbReference type="GO" id="GO:0006508">
    <property type="term" value="P:proteolysis"/>
    <property type="evidence" value="ECO:0007669"/>
    <property type="project" value="UniProtKB-KW"/>
</dbReference>
<evidence type="ECO:0000259" key="14">
    <source>
        <dbReference type="Pfam" id="PF17766"/>
    </source>
</evidence>
<evidence type="ECO:0000256" key="2">
    <source>
        <dbReference type="ARBA" id="ARBA00011073"/>
    </source>
</evidence>
<dbReference type="GO" id="GO:0004252">
    <property type="term" value="F:serine-type endopeptidase activity"/>
    <property type="evidence" value="ECO:0000318"/>
    <property type="project" value="GO_Central"/>
</dbReference>
<dbReference type="Gene3D" id="3.30.70.80">
    <property type="entry name" value="Peptidase S8 propeptide/proteinase inhibitor I9"/>
    <property type="match status" value="1"/>
</dbReference>
<evidence type="ECO:0000259" key="11">
    <source>
        <dbReference type="Pfam" id="PF00082"/>
    </source>
</evidence>
<evidence type="ECO:0000313" key="16">
    <source>
        <dbReference type="Proteomes" id="UP000030748"/>
    </source>
</evidence>
<dbReference type="InterPro" id="IPR034197">
    <property type="entry name" value="Peptidases_S8_3"/>
</dbReference>
<dbReference type="InterPro" id="IPR000209">
    <property type="entry name" value="Peptidase_S8/S53_dom"/>
</dbReference>
<dbReference type="InterPro" id="IPR015500">
    <property type="entry name" value="Peptidase_S8_subtilisin-rel"/>
</dbReference>
<dbReference type="Gene3D" id="3.50.30.30">
    <property type="match status" value="1"/>
</dbReference>
<sequence length="753" mass="80189">MATMFLLAAIFIFTFHSASSSNTSYQTYIVHVDLPPTEEDGFSGQSNLETWYHSFLPPSSEAATSDSDNHYTPSSRIVHMYRNVITGFAAKLSPEEVKEMEKKPGFMHARPHKKYQLHTTHSPNFLGLHQGVGAWPASNYGNGVIIGVIDTGITPGHPSFNDQGMPPPPPKWKGKCELSGTLSCNNKLIGARNFASYFPGPPIDNFGHGTHTASTAAGNFVSGANVFGQANGTASGIAPLAHLAIYKVGSHENGTDVLFDSDLLAGMDAAIEDGVDVLSLSLAGDSVSHTSPFHEDVVAIGAFSAVKRGIFVTCSTGNDGPSHSSLYNTAPWILTVGASTTDRKIKATALLGNGEAYEGESFYQPEEGGSSSEELLPLVYGALCGSELLGEIGVKGKVVLCEIGTFNNGQDVKDAGGAAMIGINDETDDYYTEPIPHVLPATLVNYEAALKIKAYIEDANSSTPTSAILFGGTVIGDKTAPMVTPFSSRGPNLVSPGIIKPDIIGPGANILAAWPVSIDNNIKEKTATYNMVSGTSMSCPHLSGVAALVKSAHPDWSPAMVKSAIMTSSTQTNLGNIPILDQRHQPADVFAVGAGHVNPPAALNPGLVYDISARDYISYLCFLYTERQVAAIVNRKIDCSSKSEYSGVPEAQLNYPSFSVVLGQDIGYAYSRTVTNVGEAESTYYAKIECFPGVSIFVEPTVLSFTEVKQQLTYEVYFSRTEFTTNGSYVQGSISWVSTKHVVRIPVSVKLVL</sequence>
<dbReference type="STRING" id="4155.A0A022RBQ5"/>
<dbReference type="PhylomeDB" id="A0A022RBQ5"/>